<evidence type="ECO:0000313" key="4">
    <source>
        <dbReference type="Proteomes" id="UP001597116"/>
    </source>
</evidence>
<evidence type="ECO:0000313" key="3">
    <source>
        <dbReference type="EMBL" id="MFD1144038.1"/>
    </source>
</evidence>
<comment type="caution">
    <text evidence="3">The sequence shown here is derived from an EMBL/GenBank/DDBJ whole genome shotgun (WGS) entry which is preliminary data.</text>
</comment>
<sequence length="336" mass="37709">MKLSVLDQSPIRKGSTAREALQETVALAKLTEELGYTRFWVSEHHNVTSLAGTTPEILIAHLAGQTESIRVGSGGVMLPHYSALKVAENFRMLETLFPGRIDLGMGRAPGGDRVTASLLNPTNTFSDQDLVQQLFDLQNYLNDRYAPGSVQAKVRAMPIPPSVPEQWMLSSSGQSGALAAHFGMGFSFAHFINPHGGPEAVRHYRARFQPSENLEQPQVNVAIFVFCSNDPETVQRQQAMIDYRFLQYETRGRVDPFDYNDIKTVDYSPAEEARIQHNRQRMIMGNAEEVKRQLLAYADQYEVDELMLVNVGTELEERLESYRLLADVFELKSAVV</sequence>
<keyword evidence="4" id="KW-1185">Reference proteome</keyword>
<dbReference type="InterPro" id="IPR011251">
    <property type="entry name" value="Luciferase-like_dom"/>
</dbReference>
<accession>A0ABW3Q8M8</accession>
<dbReference type="CDD" id="cd00347">
    <property type="entry name" value="Flavin_utilizing_monoxygenases"/>
    <property type="match status" value="1"/>
</dbReference>
<dbReference type="Gene3D" id="3.20.20.30">
    <property type="entry name" value="Luciferase-like domain"/>
    <property type="match status" value="1"/>
</dbReference>
<evidence type="ECO:0000259" key="2">
    <source>
        <dbReference type="Pfam" id="PF00296"/>
    </source>
</evidence>
<proteinExistence type="predicted"/>
<dbReference type="PANTHER" id="PTHR30137">
    <property type="entry name" value="LUCIFERASE-LIKE MONOOXYGENASE"/>
    <property type="match status" value="1"/>
</dbReference>
<dbReference type="EC" id="1.-.-.-" evidence="3"/>
<dbReference type="Pfam" id="PF00296">
    <property type="entry name" value="Bac_luciferase"/>
    <property type="match status" value="1"/>
</dbReference>
<name>A0ABW3Q8M8_9BACT</name>
<reference evidence="4" key="1">
    <citation type="journal article" date="2019" name="Int. J. Syst. Evol. Microbiol.">
        <title>The Global Catalogue of Microorganisms (GCM) 10K type strain sequencing project: providing services to taxonomists for standard genome sequencing and annotation.</title>
        <authorList>
            <consortium name="The Broad Institute Genomics Platform"/>
            <consortium name="The Broad Institute Genome Sequencing Center for Infectious Disease"/>
            <person name="Wu L."/>
            <person name="Ma J."/>
        </authorList>
    </citation>
    <scope>NUCLEOTIDE SEQUENCE [LARGE SCALE GENOMIC DNA]</scope>
    <source>
        <strain evidence="4">CCUG 55608</strain>
    </source>
</reference>
<comment type="similarity">
    <text evidence="1">To bacterial alkanal monooxygenase alpha and beta chains.</text>
</comment>
<gene>
    <name evidence="3" type="ORF">ACFQ4C_23130</name>
</gene>
<dbReference type="GO" id="GO:0016491">
    <property type="term" value="F:oxidoreductase activity"/>
    <property type="evidence" value="ECO:0007669"/>
    <property type="project" value="UniProtKB-KW"/>
</dbReference>
<dbReference type="InterPro" id="IPR036661">
    <property type="entry name" value="Luciferase-like_sf"/>
</dbReference>
<organism evidence="3 4">
    <name type="scientific">Larkinella insperata</name>
    <dbReference type="NCBI Taxonomy" id="332158"/>
    <lineage>
        <taxon>Bacteria</taxon>
        <taxon>Pseudomonadati</taxon>
        <taxon>Bacteroidota</taxon>
        <taxon>Cytophagia</taxon>
        <taxon>Cytophagales</taxon>
        <taxon>Spirosomataceae</taxon>
        <taxon>Larkinella</taxon>
    </lineage>
</organism>
<dbReference type="InterPro" id="IPR050766">
    <property type="entry name" value="Bact_Lucif_Oxidored"/>
</dbReference>
<evidence type="ECO:0000256" key="1">
    <source>
        <dbReference type="ARBA" id="ARBA00007789"/>
    </source>
</evidence>
<dbReference type="NCBIfam" id="TIGR03558">
    <property type="entry name" value="oxido_grp_1"/>
    <property type="match status" value="1"/>
</dbReference>
<dbReference type="RefSeq" id="WP_265993429.1">
    <property type="nucleotide sequence ID" value="NZ_CP110973.1"/>
</dbReference>
<protein>
    <submittedName>
        <fullName evidence="3">LLM class flavin-dependent oxidoreductase</fullName>
        <ecNumber evidence="3">1.-.-.-</ecNumber>
    </submittedName>
</protein>
<dbReference type="SUPFAM" id="SSF51679">
    <property type="entry name" value="Bacterial luciferase-like"/>
    <property type="match status" value="1"/>
</dbReference>
<keyword evidence="3" id="KW-0560">Oxidoreductase</keyword>
<feature type="domain" description="Luciferase-like" evidence="2">
    <location>
        <begin position="1"/>
        <end position="299"/>
    </location>
</feature>
<dbReference type="EMBL" id="JBHTLP010000019">
    <property type="protein sequence ID" value="MFD1144038.1"/>
    <property type="molecule type" value="Genomic_DNA"/>
</dbReference>
<dbReference type="PANTHER" id="PTHR30137:SF19">
    <property type="entry name" value="LUCIFERASE-LIKE MONOOXYGENASE"/>
    <property type="match status" value="1"/>
</dbReference>
<dbReference type="InterPro" id="IPR019949">
    <property type="entry name" value="CmoO-like"/>
</dbReference>
<dbReference type="Proteomes" id="UP001597116">
    <property type="component" value="Unassembled WGS sequence"/>
</dbReference>